<feature type="domain" description="Beta-lactamase class A catalytic" evidence="3">
    <location>
        <begin position="38"/>
        <end position="253"/>
    </location>
</feature>
<dbReference type="SUPFAM" id="SSF56601">
    <property type="entry name" value="beta-lactamase/transpeptidase-like"/>
    <property type="match status" value="1"/>
</dbReference>
<dbReference type="InterPro" id="IPR012338">
    <property type="entry name" value="Beta-lactam/transpept-like"/>
</dbReference>
<dbReference type="AlphaFoldDB" id="A0A7K1UME3"/>
<dbReference type="Proteomes" id="UP000460157">
    <property type="component" value="Unassembled WGS sequence"/>
</dbReference>
<protein>
    <recommendedName>
        <fullName evidence="3">Beta-lactamase class A catalytic domain-containing protein</fullName>
    </recommendedName>
</protein>
<dbReference type="OrthoDB" id="9775096at2"/>
<organism evidence="4 5">
    <name type="scientific">Nesterenkonia alkaliphila</name>
    <dbReference type="NCBI Taxonomy" id="1463631"/>
    <lineage>
        <taxon>Bacteria</taxon>
        <taxon>Bacillati</taxon>
        <taxon>Actinomycetota</taxon>
        <taxon>Actinomycetes</taxon>
        <taxon>Micrococcales</taxon>
        <taxon>Micrococcaceae</taxon>
        <taxon>Nesterenkonia</taxon>
    </lineage>
</organism>
<dbReference type="EMBL" id="WRPM01000101">
    <property type="protein sequence ID" value="MVT27606.1"/>
    <property type="molecule type" value="Genomic_DNA"/>
</dbReference>
<reference evidence="4 5" key="1">
    <citation type="submission" date="2019-12" db="EMBL/GenBank/DDBJ databases">
        <title>Nesterenkonia muleiensis sp. nov., a novel actinobacterium isolated from sap of Populus euphratica.</title>
        <authorList>
            <person name="Wang R."/>
        </authorList>
    </citation>
    <scope>NUCLEOTIDE SEQUENCE [LARGE SCALE GENOMIC DNA]</scope>
    <source>
        <strain evidence="4 5">F10</strain>
    </source>
</reference>
<comment type="caution">
    <text evidence="4">The sequence shown here is derived from an EMBL/GenBank/DDBJ whole genome shotgun (WGS) entry which is preliminary data.</text>
</comment>
<evidence type="ECO:0000256" key="1">
    <source>
        <dbReference type="SAM" id="MobiDB-lite"/>
    </source>
</evidence>
<evidence type="ECO:0000313" key="5">
    <source>
        <dbReference type="Proteomes" id="UP000460157"/>
    </source>
</evidence>
<dbReference type="GO" id="GO:0030655">
    <property type="term" value="P:beta-lactam antibiotic catabolic process"/>
    <property type="evidence" value="ECO:0007669"/>
    <property type="project" value="InterPro"/>
</dbReference>
<dbReference type="RefSeq" id="WP_157325678.1">
    <property type="nucleotide sequence ID" value="NZ_BMFX01000003.1"/>
</dbReference>
<evidence type="ECO:0000256" key="2">
    <source>
        <dbReference type="SAM" id="Phobius"/>
    </source>
</evidence>
<dbReference type="Gene3D" id="3.40.710.10">
    <property type="entry name" value="DD-peptidase/beta-lactamase superfamily"/>
    <property type="match status" value="1"/>
</dbReference>
<evidence type="ECO:0000313" key="4">
    <source>
        <dbReference type="EMBL" id="MVT27606.1"/>
    </source>
</evidence>
<dbReference type="InterPro" id="IPR000871">
    <property type="entry name" value="Beta-lactam_class-A"/>
</dbReference>
<dbReference type="Pfam" id="PF13354">
    <property type="entry name" value="Beta-lactamase2"/>
    <property type="match status" value="1"/>
</dbReference>
<gene>
    <name evidence="4" type="ORF">GNZ21_14810</name>
</gene>
<keyword evidence="2" id="KW-0472">Membrane</keyword>
<dbReference type="GO" id="GO:0008800">
    <property type="term" value="F:beta-lactamase activity"/>
    <property type="evidence" value="ECO:0007669"/>
    <property type="project" value="InterPro"/>
</dbReference>
<accession>A0A7K1UME3</accession>
<dbReference type="PANTHER" id="PTHR35333:SF3">
    <property type="entry name" value="BETA-LACTAMASE-TYPE TRANSPEPTIDASE FOLD CONTAINING PROTEIN"/>
    <property type="match status" value="1"/>
</dbReference>
<keyword evidence="2" id="KW-0812">Transmembrane</keyword>
<keyword evidence="5" id="KW-1185">Reference proteome</keyword>
<feature type="transmembrane region" description="Helical" evidence="2">
    <location>
        <begin position="352"/>
        <end position="375"/>
    </location>
</feature>
<sequence length="385" mass="40812">MRRLALSALLAAALDPELQQALEEAVARAESQGVNVSVGVQDLTDPAAEPLLINPGETYHGASTVKVAVLIALLRQVDAGVISLDAPITVPPELTLPGTGNLDQGSLPMDSTVEELAQLMITESDNTAQHTLVYYIGLEPIEQLFEDLGTEHLWYTRVADSQNPAVTEAENIAEAEELLGLLTTAYADDQLLSPQSRDFLLETLLDQQIGTKFGQIPAAEGTLAHKTGEIDNYTHDIGYFLVPGREHAVVVLTEVTTTWDFTEMAAIGNPVVTDIGQIVYSHLEALPEPEDQEEDDVAPAPEEPPTEDPAPTAGEQAEGRESPPSAPAEGEGTDHPADPGQIDAAQTQAAGWSTGALLLSAAAGAAAACLLTLLLSRRAFRQRPS</sequence>
<proteinExistence type="predicted"/>
<feature type="region of interest" description="Disordered" evidence="1">
    <location>
        <begin position="288"/>
        <end position="341"/>
    </location>
</feature>
<dbReference type="InterPro" id="IPR045155">
    <property type="entry name" value="Beta-lactam_cat"/>
</dbReference>
<dbReference type="GO" id="GO:0046677">
    <property type="term" value="P:response to antibiotic"/>
    <property type="evidence" value="ECO:0007669"/>
    <property type="project" value="InterPro"/>
</dbReference>
<keyword evidence="2" id="KW-1133">Transmembrane helix</keyword>
<evidence type="ECO:0000259" key="3">
    <source>
        <dbReference type="Pfam" id="PF13354"/>
    </source>
</evidence>
<name>A0A7K1UME3_9MICC</name>
<feature type="compositionally biased region" description="Acidic residues" evidence="1">
    <location>
        <begin position="288"/>
        <end position="297"/>
    </location>
</feature>
<dbReference type="PANTHER" id="PTHR35333">
    <property type="entry name" value="BETA-LACTAMASE"/>
    <property type="match status" value="1"/>
</dbReference>